<protein>
    <recommendedName>
        <fullName evidence="1">peptidyl-tRNA hydrolase</fullName>
        <ecNumber evidence="1">3.1.1.29</ecNumber>
    </recommendedName>
</protein>
<dbReference type="NCBIfam" id="TIGR00283">
    <property type="entry name" value="arch_pth2"/>
    <property type="match status" value="1"/>
</dbReference>
<proteinExistence type="inferred from homology"/>
<organism evidence="7 8">
    <name type="scientific">Tuber magnatum</name>
    <name type="common">white Piedmont truffle</name>
    <dbReference type="NCBI Taxonomy" id="42249"/>
    <lineage>
        <taxon>Eukaryota</taxon>
        <taxon>Fungi</taxon>
        <taxon>Dikarya</taxon>
        <taxon>Ascomycota</taxon>
        <taxon>Pezizomycotina</taxon>
        <taxon>Pezizomycetes</taxon>
        <taxon>Pezizales</taxon>
        <taxon>Tuberaceae</taxon>
        <taxon>Tuber</taxon>
    </lineage>
</organism>
<dbReference type="STRING" id="42249.A0A317SEK4"/>
<evidence type="ECO:0000256" key="3">
    <source>
        <dbReference type="ARBA" id="ARBA00038050"/>
    </source>
</evidence>
<dbReference type="PANTHER" id="PTHR12649:SF11">
    <property type="entry name" value="PEPTIDYL-TRNA HYDROLASE 2, MITOCHONDRIAL"/>
    <property type="match status" value="1"/>
</dbReference>
<evidence type="ECO:0000256" key="5">
    <source>
        <dbReference type="SAM" id="MobiDB-lite"/>
    </source>
</evidence>
<sequence length="215" mass="22800">MTSLPPPLSTIILTLLGVLTGYYIGKTSGVKTTRRIKEPKSSAPVYPDDSFIPVSPTAKSSSPHSEDNDDDDDDWATTSSTINPYTNLSEDCKMVFVVRTDLSMTKGKIAAQCGHATLMCYKSVQKHAPSILERWERLGQAKIALKCSGGEGEGGLDGEEELETLAGVAASLGVVARIVRDAGRTQIKAGSSTVLGIGPAPRSVVDQITGHLKLL</sequence>
<comment type="catalytic activity">
    <reaction evidence="4">
        <text>an N-acyl-L-alpha-aminoacyl-tRNA + H2O = an N-acyl-L-amino acid + a tRNA + H(+)</text>
        <dbReference type="Rhea" id="RHEA:54448"/>
        <dbReference type="Rhea" id="RHEA-COMP:10123"/>
        <dbReference type="Rhea" id="RHEA-COMP:13883"/>
        <dbReference type="ChEBI" id="CHEBI:15377"/>
        <dbReference type="ChEBI" id="CHEBI:15378"/>
        <dbReference type="ChEBI" id="CHEBI:59874"/>
        <dbReference type="ChEBI" id="CHEBI:78442"/>
        <dbReference type="ChEBI" id="CHEBI:138191"/>
        <dbReference type="EC" id="3.1.1.29"/>
    </reaction>
</comment>
<evidence type="ECO:0000256" key="6">
    <source>
        <dbReference type="SAM" id="Phobius"/>
    </source>
</evidence>
<gene>
    <name evidence="7" type="ORF">C7212DRAFT_233381</name>
</gene>
<keyword evidence="6" id="KW-0812">Transmembrane</keyword>
<dbReference type="InterPro" id="IPR002833">
    <property type="entry name" value="PTH2"/>
</dbReference>
<dbReference type="Proteomes" id="UP000246991">
    <property type="component" value="Unassembled WGS sequence"/>
</dbReference>
<keyword evidence="6" id="KW-0472">Membrane</keyword>
<dbReference type="OrthoDB" id="1733656at2759"/>
<dbReference type="EMBL" id="PYWC01000122">
    <property type="protein sequence ID" value="PWW72040.1"/>
    <property type="molecule type" value="Genomic_DNA"/>
</dbReference>
<keyword evidence="8" id="KW-1185">Reference proteome</keyword>
<dbReference type="AlphaFoldDB" id="A0A317SEK4"/>
<dbReference type="CDD" id="cd02430">
    <property type="entry name" value="PTH2"/>
    <property type="match status" value="1"/>
</dbReference>
<dbReference type="GO" id="GO:0005829">
    <property type="term" value="C:cytosol"/>
    <property type="evidence" value="ECO:0007669"/>
    <property type="project" value="TreeGrafter"/>
</dbReference>
<evidence type="ECO:0000313" key="7">
    <source>
        <dbReference type="EMBL" id="PWW72040.1"/>
    </source>
</evidence>
<comment type="caution">
    <text evidence="7">The sequence shown here is derived from an EMBL/GenBank/DDBJ whole genome shotgun (WGS) entry which is preliminary data.</text>
</comment>
<evidence type="ECO:0000256" key="4">
    <source>
        <dbReference type="ARBA" id="ARBA00048707"/>
    </source>
</evidence>
<accession>A0A317SEK4</accession>
<keyword evidence="2 7" id="KW-0378">Hydrolase</keyword>
<reference evidence="7 8" key="1">
    <citation type="submission" date="2018-03" db="EMBL/GenBank/DDBJ databases">
        <title>Genomes of Pezizomycetes fungi and the evolution of truffles.</title>
        <authorList>
            <person name="Murat C."/>
            <person name="Payen T."/>
            <person name="Noel B."/>
            <person name="Kuo A."/>
            <person name="Martin F.M."/>
        </authorList>
    </citation>
    <scope>NUCLEOTIDE SEQUENCE [LARGE SCALE GENOMIC DNA]</scope>
    <source>
        <strain evidence="7">091103-1</strain>
    </source>
</reference>
<comment type="similarity">
    <text evidence="3">Belongs to the PTH2 family.</text>
</comment>
<feature type="transmembrane region" description="Helical" evidence="6">
    <location>
        <begin position="6"/>
        <end position="25"/>
    </location>
</feature>
<dbReference type="PANTHER" id="PTHR12649">
    <property type="entry name" value="PEPTIDYL-TRNA HYDROLASE 2"/>
    <property type="match status" value="1"/>
</dbReference>
<evidence type="ECO:0000256" key="2">
    <source>
        <dbReference type="ARBA" id="ARBA00022801"/>
    </source>
</evidence>
<dbReference type="GO" id="GO:0004045">
    <property type="term" value="F:peptidyl-tRNA hydrolase activity"/>
    <property type="evidence" value="ECO:0007669"/>
    <property type="project" value="UniProtKB-EC"/>
</dbReference>
<dbReference type="Pfam" id="PF01981">
    <property type="entry name" value="PTH2"/>
    <property type="match status" value="1"/>
</dbReference>
<dbReference type="EC" id="3.1.1.29" evidence="1"/>
<name>A0A317SEK4_9PEZI</name>
<evidence type="ECO:0000256" key="1">
    <source>
        <dbReference type="ARBA" id="ARBA00013260"/>
    </source>
</evidence>
<dbReference type="Gene3D" id="3.40.1490.10">
    <property type="entry name" value="Bit1"/>
    <property type="match status" value="1"/>
</dbReference>
<evidence type="ECO:0000313" key="8">
    <source>
        <dbReference type="Proteomes" id="UP000246991"/>
    </source>
</evidence>
<dbReference type="SUPFAM" id="SSF102462">
    <property type="entry name" value="Peptidyl-tRNA hydrolase II"/>
    <property type="match status" value="1"/>
</dbReference>
<keyword evidence="6" id="KW-1133">Transmembrane helix</keyword>
<dbReference type="FunFam" id="3.40.1490.10:FF:000001">
    <property type="entry name" value="Peptidyl-tRNA hydrolase 2"/>
    <property type="match status" value="1"/>
</dbReference>
<feature type="region of interest" description="Disordered" evidence="5">
    <location>
        <begin position="34"/>
        <end position="80"/>
    </location>
</feature>
<dbReference type="InterPro" id="IPR023476">
    <property type="entry name" value="Pep_tRNA_hydro_II_dom_sf"/>
</dbReference>